<feature type="transmembrane region" description="Helical" evidence="6">
    <location>
        <begin position="254"/>
        <end position="271"/>
    </location>
</feature>
<dbReference type="Proteomes" id="UP000714275">
    <property type="component" value="Unassembled WGS sequence"/>
</dbReference>
<dbReference type="SUPFAM" id="SSF103481">
    <property type="entry name" value="Multidrug resistance efflux transporter EmrE"/>
    <property type="match status" value="2"/>
</dbReference>
<evidence type="ECO:0000256" key="4">
    <source>
        <dbReference type="ARBA" id="ARBA00023136"/>
    </source>
</evidence>
<accession>A0A9P7A1S1</accession>
<evidence type="ECO:0000256" key="3">
    <source>
        <dbReference type="ARBA" id="ARBA00022989"/>
    </source>
</evidence>
<feature type="region of interest" description="Disordered" evidence="5">
    <location>
        <begin position="437"/>
        <end position="458"/>
    </location>
</feature>
<proteinExistence type="predicted"/>
<feature type="transmembrane region" description="Helical" evidence="6">
    <location>
        <begin position="335"/>
        <end position="356"/>
    </location>
</feature>
<feature type="domain" description="Sugar phosphate transporter" evidence="7">
    <location>
        <begin position="109"/>
        <end position="407"/>
    </location>
</feature>
<evidence type="ECO:0000256" key="2">
    <source>
        <dbReference type="ARBA" id="ARBA00022692"/>
    </source>
</evidence>
<feature type="compositionally biased region" description="Pro residues" evidence="5">
    <location>
        <begin position="521"/>
        <end position="531"/>
    </location>
</feature>
<dbReference type="EMBL" id="JABBWD010000007">
    <property type="protein sequence ID" value="KAG1780925.1"/>
    <property type="molecule type" value="Genomic_DNA"/>
</dbReference>
<dbReference type="Pfam" id="PF03151">
    <property type="entry name" value="TPT"/>
    <property type="match status" value="1"/>
</dbReference>
<evidence type="ECO:0000313" key="8">
    <source>
        <dbReference type="EMBL" id="KAG1780925.1"/>
    </source>
</evidence>
<keyword evidence="9" id="KW-1185">Reference proteome</keyword>
<evidence type="ECO:0000256" key="1">
    <source>
        <dbReference type="ARBA" id="ARBA00004141"/>
    </source>
</evidence>
<dbReference type="InterPro" id="IPR050186">
    <property type="entry name" value="TPT_transporter"/>
</dbReference>
<dbReference type="InterPro" id="IPR004853">
    <property type="entry name" value="Sugar_P_trans_dom"/>
</dbReference>
<dbReference type="InterPro" id="IPR037185">
    <property type="entry name" value="EmrE-like"/>
</dbReference>
<feature type="transmembrane region" description="Helical" evidence="6">
    <location>
        <begin position="206"/>
        <end position="222"/>
    </location>
</feature>
<evidence type="ECO:0000256" key="5">
    <source>
        <dbReference type="SAM" id="MobiDB-lite"/>
    </source>
</evidence>
<comment type="caution">
    <text evidence="8">The sequence shown here is derived from an EMBL/GenBank/DDBJ whole genome shotgun (WGS) entry which is preliminary data.</text>
</comment>
<comment type="subcellular location">
    <subcellularLocation>
        <location evidence="1">Membrane</location>
        <topology evidence="1">Multi-pass membrane protein</topology>
    </subcellularLocation>
</comment>
<protein>
    <submittedName>
        <fullName evidence="8">Triose-phosphate transporter family-domain-containing protein</fullName>
    </submittedName>
</protein>
<name>A0A9P7A1S1_9AGAM</name>
<gene>
    <name evidence="8" type="ORF">EV702DRAFT_1076338</name>
</gene>
<feature type="compositionally biased region" description="Polar residues" evidence="5">
    <location>
        <begin position="500"/>
        <end position="517"/>
    </location>
</feature>
<feature type="transmembrane region" description="Helical" evidence="6">
    <location>
        <begin position="229"/>
        <end position="248"/>
    </location>
</feature>
<evidence type="ECO:0000259" key="7">
    <source>
        <dbReference type="Pfam" id="PF03151"/>
    </source>
</evidence>
<sequence>MLDRQLPPKLAYNNYSTANAFDNQHLNSGKGWQATFLGEKPLASALNEGIPYARQSSSRLASGASLAKFRKFLSRYSIFSASASSNSRRSIGPLTTPSPSSAVTMFRFILLCSFWYTTSALSSNTGKTILNQWNHPVTLTIIQFAFVAGYCLLFMSPVIQFTKLRPPTGAILRSTLPMGMFQVGGHMFSSIAISKIPVSTVHTIKALSPLFTVAAYAMLFGVKYSPRTYFSLLPLIIGVMLACTFESASNPTGLLCAFGSALVFVSSNIFFKKIMPSGSQTSSHKLDKLNLLFYSSAMAFALMIPIWCFTDLPLFTADSVHVTHPTRGHEAPHSIPYYFVMNGTVHFAQNIIAFVILSSTSPVTYSIASLIKRVAVICIAIVWFNQNVHPMQGLGIGMTFLGLYMYNTAKSDVERGENRMRRVEATRDMMLPINRTDEKLLNGSSPPTPVPGTQELPMAAATGTGAHPAAGRPRVQISTNAHLHPDSHGNGHGHGHPNLHIQTSQDSSSIFSKRNTISPTEPYPSPPPSIDSPPSNTVPIGYQPPRIQRHVGMESFNVGQLTA</sequence>
<dbReference type="OrthoDB" id="1588579at2759"/>
<evidence type="ECO:0000313" key="9">
    <source>
        <dbReference type="Proteomes" id="UP000714275"/>
    </source>
</evidence>
<dbReference type="PANTHER" id="PTHR11132">
    <property type="entry name" value="SOLUTE CARRIER FAMILY 35"/>
    <property type="match status" value="1"/>
</dbReference>
<reference evidence="8" key="1">
    <citation type="journal article" date="2020" name="New Phytol.">
        <title>Comparative genomics reveals dynamic genome evolution in host specialist ectomycorrhizal fungi.</title>
        <authorList>
            <person name="Lofgren L.A."/>
            <person name="Nguyen N.H."/>
            <person name="Vilgalys R."/>
            <person name="Ruytinx J."/>
            <person name="Liao H.L."/>
            <person name="Branco S."/>
            <person name="Kuo A."/>
            <person name="LaButti K."/>
            <person name="Lipzen A."/>
            <person name="Andreopoulos W."/>
            <person name="Pangilinan J."/>
            <person name="Riley R."/>
            <person name="Hundley H."/>
            <person name="Na H."/>
            <person name="Barry K."/>
            <person name="Grigoriev I.V."/>
            <person name="Stajich J.E."/>
            <person name="Kennedy P.G."/>
        </authorList>
    </citation>
    <scope>NUCLEOTIDE SEQUENCE</scope>
    <source>
        <strain evidence="8">DOB743</strain>
    </source>
</reference>
<dbReference type="GO" id="GO:0016020">
    <property type="term" value="C:membrane"/>
    <property type="evidence" value="ECO:0007669"/>
    <property type="project" value="UniProtKB-SubCell"/>
</dbReference>
<evidence type="ECO:0000256" key="6">
    <source>
        <dbReference type="SAM" id="Phobius"/>
    </source>
</evidence>
<dbReference type="AlphaFoldDB" id="A0A9P7A1S1"/>
<keyword evidence="4 6" id="KW-0472">Membrane</keyword>
<feature type="transmembrane region" description="Helical" evidence="6">
    <location>
        <begin position="291"/>
        <end position="315"/>
    </location>
</feature>
<keyword evidence="3 6" id="KW-1133">Transmembrane helix</keyword>
<feature type="transmembrane region" description="Helical" evidence="6">
    <location>
        <begin position="137"/>
        <end position="159"/>
    </location>
</feature>
<organism evidence="8 9">
    <name type="scientific">Suillus placidus</name>
    <dbReference type="NCBI Taxonomy" id="48579"/>
    <lineage>
        <taxon>Eukaryota</taxon>
        <taxon>Fungi</taxon>
        <taxon>Dikarya</taxon>
        <taxon>Basidiomycota</taxon>
        <taxon>Agaricomycotina</taxon>
        <taxon>Agaricomycetes</taxon>
        <taxon>Agaricomycetidae</taxon>
        <taxon>Boletales</taxon>
        <taxon>Suillineae</taxon>
        <taxon>Suillaceae</taxon>
        <taxon>Suillus</taxon>
    </lineage>
</organism>
<keyword evidence="2 6" id="KW-0812">Transmembrane</keyword>
<feature type="region of interest" description="Disordered" evidence="5">
    <location>
        <begin position="480"/>
        <end position="544"/>
    </location>
</feature>